<dbReference type="InterPro" id="IPR023459">
    <property type="entry name" value="Tscrpt_elong_fac_GreA/B_fam"/>
</dbReference>
<keyword evidence="3" id="KW-0251">Elongation factor</keyword>
<feature type="region of interest" description="Disordered" evidence="1">
    <location>
        <begin position="1"/>
        <end position="31"/>
    </location>
</feature>
<reference evidence="3" key="1">
    <citation type="journal article" date="2014" name="Int. J. Syst. Evol. Microbiol.">
        <title>Complete genome sequence of Corynebacterium casei LMG S-19264T (=DSM 44701T), isolated from a smear-ripened cheese.</title>
        <authorList>
            <consortium name="US DOE Joint Genome Institute (JGI-PGF)"/>
            <person name="Walter F."/>
            <person name="Albersmeier A."/>
            <person name="Kalinowski J."/>
            <person name="Ruckert C."/>
        </authorList>
    </citation>
    <scope>NUCLEOTIDE SEQUENCE</scope>
    <source>
        <strain evidence="3">CGMCC 1.12214</strain>
    </source>
</reference>
<keyword evidence="3" id="KW-0648">Protein biosynthesis</keyword>
<feature type="compositionally biased region" description="Basic and acidic residues" evidence="1">
    <location>
        <begin position="1"/>
        <end position="10"/>
    </location>
</feature>
<evidence type="ECO:0000313" key="3">
    <source>
        <dbReference type="EMBL" id="GGH17773.1"/>
    </source>
</evidence>
<sequence>MSRAFVKEQDGGEAFEDLPDRPVSPHPNLVTPEGLRAIEETVERLRREHGDAQAAGDRPTVARTARDLRYWQHRLSNAEVVQPSADAQTVHFGATVTIERDDGRKQTWRIVGEDEADPAHGTLPHVAPLAQALLGKSVGDTVEAGHGEAEIIAIG</sequence>
<dbReference type="PANTHER" id="PTHR30437">
    <property type="entry name" value="TRANSCRIPTION ELONGATION FACTOR GREA"/>
    <property type="match status" value="1"/>
</dbReference>
<dbReference type="InterPro" id="IPR001437">
    <property type="entry name" value="Tscrpt_elong_fac_GreA/B_C"/>
</dbReference>
<protein>
    <submittedName>
        <fullName evidence="3">Transcription elongation factor GreB</fullName>
    </submittedName>
</protein>
<dbReference type="Proteomes" id="UP000603912">
    <property type="component" value="Unassembled WGS sequence"/>
</dbReference>
<dbReference type="GO" id="GO:0006354">
    <property type="term" value="P:DNA-templated transcription elongation"/>
    <property type="evidence" value="ECO:0007669"/>
    <property type="project" value="TreeGrafter"/>
</dbReference>
<reference evidence="3" key="2">
    <citation type="submission" date="2020-09" db="EMBL/GenBank/DDBJ databases">
        <authorList>
            <person name="Sun Q."/>
            <person name="Zhou Y."/>
        </authorList>
    </citation>
    <scope>NUCLEOTIDE SEQUENCE</scope>
    <source>
        <strain evidence="3">CGMCC 1.12214</strain>
    </source>
</reference>
<dbReference type="NCBIfam" id="NF004973">
    <property type="entry name" value="PRK06342.1"/>
    <property type="match status" value="1"/>
</dbReference>
<dbReference type="PANTHER" id="PTHR30437:SF6">
    <property type="entry name" value="TRANSCRIPTION ELONGATION FACTOR GREB"/>
    <property type="match status" value="1"/>
</dbReference>
<dbReference type="GO" id="GO:0070063">
    <property type="term" value="F:RNA polymerase binding"/>
    <property type="evidence" value="ECO:0007669"/>
    <property type="project" value="InterPro"/>
</dbReference>
<dbReference type="Gene3D" id="3.10.50.30">
    <property type="entry name" value="Transcription elongation factor, GreA/GreB, C-terminal domain"/>
    <property type="match status" value="1"/>
</dbReference>
<dbReference type="AlphaFoldDB" id="A0A917I6W9"/>
<keyword evidence="4" id="KW-1185">Reference proteome</keyword>
<dbReference type="Pfam" id="PF01272">
    <property type="entry name" value="GreA_GreB"/>
    <property type="match status" value="1"/>
</dbReference>
<dbReference type="InterPro" id="IPR036953">
    <property type="entry name" value="GreA/GreB_C_sf"/>
</dbReference>
<dbReference type="GO" id="GO:0003677">
    <property type="term" value="F:DNA binding"/>
    <property type="evidence" value="ECO:0007669"/>
    <property type="project" value="InterPro"/>
</dbReference>
<evidence type="ECO:0000256" key="1">
    <source>
        <dbReference type="SAM" id="MobiDB-lite"/>
    </source>
</evidence>
<gene>
    <name evidence="3" type="primary">greB</name>
    <name evidence="3" type="ORF">GCM10007036_19480</name>
</gene>
<feature type="domain" description="Transcription elongation factor GreA/GreB C-terminal" evidence="2">
    <location>
        <begin position="87"/>
        <end position="144"/>
    </location>
</feature>
<evidence type="ECO:0000313" key="4">
    <source>
        <dbReference type="Proteomes" id="UP000603912"/>
    </source>
</evidence>
<dbReference type="EMBL" id="BMES01000001">
    <property type="protein sequence ID" value="GGH17773.1"/>
    <property type="molecule type" value="Genomic_DNA"/>
</dbReference>
<dbReference type="GO" id="GO:0003746">
    <property type="term" value="F:translation elongation factor activity"/>
    <property type="evidence" value="ECO:0007669"/>
    <property type="project" value="UniProtKB-KW"/>
</dbReference>
<dbReference type="RefSeq" id="WP_188517419.1">
    <property type="nucleotide sequence ID" value="NZ_BMES01000001.1"/>
</dbReference>
<organism evidence="3 4">
    <name type="scientific">Alsobacter metallidurans</name>
    <dbReference type="NCBI Taxonomy" id="340221"/>
    <lineage>
        <taxon>Bacteria</taxon>
        <taxon>Pseudomonadati</taxon>
        <taxon>Pseudomonadota</taxon>
        <taxon>Alphaproteobacteria</taxon>
        <taxon>Hyphomicrobiales</taxon>
        <taxon>Alsobacteraceae</taxon>
        <taxon>Alsobacter</taxon>
    </lineage>
</organism>
<dbReference type="SUPFAM" id="SSF54534">
    <property type="entry name" value="FKBP-like"/>
    <property type="match status" value="1"/>
</dbReference>
<comment type="caution">
    <text evidence="3">The sequence shown here is derived from an EMBL/GenBank/DDBJ whole genome shotgun (WGS) entry which is preliminary data.</text>
</comment>
<name>A0A917I6W9_9HYPH</name>
<accession>A0A917I6W9</accession>
<proteinExistence type="predicted"/>
<evidence type="ECO:0000259" key="2">
    <source>
        <dbReference type="Pfam" id="PF01272"/>
    </source>
</evidence>
<dbReference type="GO" id="GO:0032784">
    <property type="term" value="P:regulation of DNA-templated transcription elongation"/>
    <property type="evidence" value="ECO:0007669"/>
    <property type="project" value="InterPro"/>
</dbReference>